<dbReference type="CDD" id="cd04301">
    <property type="entry name" value="NAT_SF"/>
    <property type="match status" value="1"/>
</dbReference>
<evidence type="ECO:0000256" key="2">
    <source>
        <dbReference type="ARBA" id="ARBA00023315"/>
    </source>
</evidence>
<proteinExistence type="predicted"/>
<name>A0A401FRZ0_9BACT</name>
<dbReference type="InterPro" id="IPR000182">
    <property type="entry name" value="GNAT_dom"/>
</dbReference>
<reference evidence="5" key="2">
    <citation type="submission" date="2019-01" db="EMBL/GenBank/DDBJ databases">
        <title>Genome sequence of Desulfonema ishimotonii strain Tokyo 01.</title>
        <authorList>
            <person name="Fukui M."/>
        </authorList>
    </citation>
    <scope>NUCLEOTIDE SEQUENCE [LARGE SCALE GENOMIC DNA]</scope>
    <source>
        <strain evidence="5">Tokyo 01</strain>
    </source>
</reference>
<reference evidence="5" key="1">
    <citation type="submission" date="2017-11" db="EMBL/GenBank/DDBJ databases">
        <authorList>
            <person name="Watanabe M."/>
            <person name="Kojima H."/>
        </authorList>
    </citation>
    <scope>NUCLEOTIDE SEQUENCE [LARGE SCALE GENOMIC DNA]</scope>
    <source>
        <strain evidence="5">Tokyo 01</strain>
    </source>
</reference>
<dbReference type="PROSITE" id="PS51186">
    <property type="entry name" value="GNAT"/>
    <property type="match status" value="1"/>
</dbReference>
<dbReference type="SUPFAM" id="SSF55729">
    <property type="entry name" value="Acyl-CoA N-acyltransferases (Nat)"/>
    <property type="match status" value="1"/>
</dbReference>
<dbReference type="Gene3D" id="3.40.630.30">
    <property type="match status" value="1"/>
</dbReference>
<accession>A0A401FRZ0</accession>
<evidence type="ECO:0000313" key="4">
    <source>
        <dbReference type="EMBL" id="GBC59739.1"/>
    </source>
</evidence>
<comment type="caution">
    <text evidence="4">The sequence shown here is derived from an EMBL/GenBank/DDBJ whole genome shotgun (WGS) entry which is preliminary data.</text>
</comment>
<dbReference type="EMBL" id="BEXT01000001">
    <property type="protein sequence ID" value="GBC59739.1"/>
    <property type="molecule type" value="Genomic_DNA"/>
</dbReference>
<keyword evidence="1 4" id="KW-0808">Transferase</keyword>
<dbReference type="GO" id="GO:0016747">
    <property type="term" value="F:acyltransferase activity, transferring groups other than amino-acyl groups"/>
    <property type="evidence" value="ECO:0007669"/>
    <property type="project" value="InterPro"/>
</dbReference>
<feature type="domain" description="N-acetyltransferase" evidence="3">
    <location>
        <begin position="2"/>
        <end position="149"/>
    </location>
</feature>
<evidence type="ECO:0000256" key="1">
    <source>
        <dbReference type="ARBA" id="ARBA00022679"/>
    </source>
</evidence>
<dbReference type="InterPro" id="IPR016181">
    <property type="entry name" value="Acyl_CoA_acyltransferase"/>
</dbReference>
<organism evidence="4 5">
    <name type="scientific">Desulfonema ishimotonii</name>
    <dbReference type="NCBI Taxonomy" id="45657"/>
    <lineage>
        <taxon>Bacteria</taxon>
        <taxon>Pseudomonadati</taxon>
        <taxon>Thermodesulfobacteriota</taxon>
        <taxon>Desulfobacteria</taxon>
        <taxon>Desulfobacterales</taxon>
        <taxon>Desulfococcaceae</taxon>
        <taxon>Desulfonema</taxon>
    </lineage>
</organism>
<keyword evidence="2" id="KW-0012">Acyltransferase</keyword>
<dbReference type="PANTHER" id="PTHR43877">
    <property type="entry name" value="AMINOALKYLPHOSPHONATE N-ACETYLTRANSFERASE-RELATED-RELATED"/>
    <property type="match status" value="1"/>
</dbReference>
<evidence type="ECO:0000259" key="3">
    <source>
        <dbReference type="PROSITE" id="PS51186"/>
    </source>
</evidence>
<gene>
    <name evidence="4" type="ORF">DENIS_0680</name>
</gene>
<dbReference type="Pfam" id="PF00583">
    <property type="entry name" value="Acetyltransf_1"/>
    <property type="match status" value="1"/>
</dbReference>
<dbReference type="AlphaFoldDB" id="A0A401FRZ0"/>
<protein>
    <submittedName>
        <fullName evidence="4">N-acetyltransferase</fullName>
    </submittedName>
</protein>
<evidence type="ECO:0000313" key="5">
    <source>
        <dbReference type="Proteomes" id="UP000288096"/>
    </source>
</evidence>
<dbReference type="InterPro" id="IPR050832">
    <property type="entry name" value="Bact_Acetyltransf"/>
</dbReference>
<dbReference type="Proteomes" id="UP000288096">
    <property type="component" value="Unassembled WGS sequence"/>
</dbReference>
<keyword evidence="5" id="KW-1185">Reference proteome</keyword>
<sequence>MPVIRQALFSDIDDLALLLKELFSIEADFSFDEDRQRRGLAMMLEDSGTRCIVVAQSGGQAVGMCSAQLVVSTAEGGFSGLVEDMVVRPDYRGSGTGRRLLEAIGQWATERGATRLQLLADRHNAPALDFYEHLGWGMTQLICLHKKDE</sequence>